<dbReference type="Proteomes" id="UP000046395">
    <property type="component" value="Unassembled WGS sequence"/>
</dbReference>
<accession>A0A5S6QZJ6</accession>
<dbReference type="STRING" id="70415.A0A5S6QZJ6"/>
<dbReference type="SUPFAM" id="SSF56112">
    <property type="entry name" value="Protein kinase-like (PK-like)"/>
    <property type="match status" value="1"/>
</dbReference>
<feature type="binding site" evidence="1">
    <location>
        <position position="49"/>
    </location>
    <ligand>
        <name>ATP</name>
        <dbReference type="ChEBI" id="CHEBI:30616"/>
    </ligand>
</feature>
<dbReference type="GO" id="GO:0005524">
    <property type="term" value="F:ATP binding"/>
    <property type="evidence" value="ECO:0007669"/>
    <property type="project" value="UniProtKB-UniRule"/>
</dbReference>
<dbReference type="SMART" id="SM00220">
    <property type="entry name" value="S_TKc"/>
    <property type="match status" value="1"/>
</dbReference>
<dbReference type="InterPro" id="IPR011009">
    <property type="entry name" value="Kinase-like_dom_sf"/>
</dbReference>
<dbReference type="Gene3D" id="1.10.510.10">
    <property type="entry name" value="Transferase(Phosphotransferase) domain 1"/>
    <property type="match status" value="1"/>
</dbReference>
<dbReference type="InterPro" id="IPR000719">
    <property type="entry name" value="Prot_kinase_dom"/>
</dbReference>
<dbReference type="Pfam" id="PF00069">
    <property type="entry name" value="Pkinase"/>
    <property type="match status" value="1"/>
</dbReference>
<keyword evidence="3" id="KW-1185">Reference proteome</keyword>
<organism evidence="3 4">
    <name type="scientific">Trichuris muris</name>
    <name type="common">Mouse whipworm</name>
    <dbReference type="NCBI Taxonomy" id="70415"/>
    <lineage>
        <taxon>Eukaryota</taxon>
        <taxon>Metazoa</taxon>
        <taxon>Ecdysozoa</taxon>
        <taxon>Nematoda</taxon>
        <taxon>Enoplea</taxon>
        <taxon>Dorylaimia</taxon>
        <taxon>Trichinellida</taxon>
        <taxon>Trichuridae</taxon>
        <taxon>Trichuris</taxon>
    </lineage>
</organism>
<keyword evidence="1" id="KW-0547">Nucleotide-binding</keyword>
<proteinExistence type="predicted"/>
<name>A0A5S6QZJ6_TRIMR</name>
<evidence type="ECO:0000313" key="4">
    <source>
        <dbReference type="WBParaSite" id="TMUE_3000012573.1"/>
    </source>
</evidence>
<dbReference type="GO" id="GO:0004672">
    <property type="term" value="F:protein kinase activity"/>
    <property type="evidence" value="ECO:0007669"/>
    <property type="project" value="InterPro"/>
</dbReference>
<dbReference type="InterPro" id="IPR017441">
    <property type="entry name" value="Protein_kinase_ATP_BS"/>
</dbReference>
<reference evidence="4" key="1">
    <citation type="submission" date="2019-12" db="UniProtKB">
        <authorList>
            <consortium name="WormBaseParasite"/>
        </authorList>
    </citation>
    <scope>IDENTIFICATION</scope>
</reference>
<dbReference type="WBParaSite" id="TMUE_3000012573.1">
    <property type="protein sequence ID" value="TMUE_3000012573.1"/>
    <property type="gene ID" value="WBGene00301615"/>
</dbReference>
<dbReference type="AlphaFoldDB" id="A0A5S6QZJ6"/>
<dbReference type="PROSITE" id="PS00107">
    <property type="entry name" value="PROTEIN_KINASE_ATP"/>
    <property type="match status" value="1"/>
</dbReference>
<protein>
    <submittedName>
        <fullName evidence="4">Protein kinase domain-containing protein</fullName>
    </submittedName>
</protein>
<dbReference type="PROSITE" id="PS50011">
    <property type="entry name" value="PROTEIN_KINASE_DOM"/>
    <property type="match status" value="1"/>
</dbReference>
<keyword evidence="1" id="KW-0067">ATP-binding</keyword>
<evidence type="ECO:0000259" key="2">
    <source>
        <dbReference type="PROSITE" id="PS50011"/>
    </source>
</evidence>
<dbReference type="PANTHER" id="PTHR11909">
    <property type="entry name" value="CASEIN KINASE-RELATED"/>
    <property type="match status" value="1"/>
</dbReference>
<feature type="domain" description="Protein kinase" evidence="2">
    <location>
        <begin position="20"/>
        <end position="238"/>
    </location>
</feature>
<evidence type="ECO:0000256" key="1">
    <source>
        <dbReference type="PROSITE-ProRule" id="PRU10141"/>
    </source>
</evidence>
<dbReference type="InterPro" id="IPR050235">
    <property type="entry name" value="CK1_Ser-Thr_kinase"/>
</dbReference>
<evidence type="ECO:0000313" key="3">
    <source>
        <dbReference type="Proteomes" id="UP000046395"/>
    </source>
</evidence>
<sequence>MEAEIAEPLTIEVGQVINNWRVTKELGRGTYGAVFQVVNDVIQRDAAMKVERRSIGPEYRMLKIEVAVMGELRNKNSKNCVQLIDHGCTPTFNYMVMNLVGSNLESLAKKIAKLNNKSESKFSPYTAFAIGISTLDTLCDLHKNLFLHRDVKPANFAIGCRASDLETIYLLDFGTTRRYAKQSGLHHRPRAKGPKSSGRYLVVAVYVDKSNSGQIAVVDVANARALHVHSATGKVRSS</sequence>